<sequence>MLLQNAFEKFGTSIKNFFINLDPIEAWGVILIIIGIIFVFLLVFFTEYKRPERDSIKFTTIIIILASICLGLGLHMILIAGGLW</sequence>
<reference evidence="1 2" key="2">
    <citation type="journal article" date="2024" name="Int. J. Syst. Evol. Microbiol.">
        <title>Promethearchaeum syntrophicum gen. nov., sp. nov., an anaerobic, obligately syntrophic archaeon, the first isolate of the lineage 'Asgard' archaea, and proposal of the new archaeal phylum Promethearchaeota phyl. nov. and kingdom Promethearchaeati regn. nov.</title>
        <authorList>
            <person name="Imachi H."/>
            <person name="Nobu M.K."/>
            <person name="Kato S."/>
            <person name="Takaki Y."/>
            <person name="Miyazaki M."/>
            <person name="Miyata M."/>
            <person name="Ogawara M."/>
            <person name="Saito Y."/>
            <person name="Sakai S."/>
            <person name="Tahara Y.O."/>
            <person name="Takano Y."/>
            <person name="Tasumi E."/>
            <person name="Uematsu K."/>
            <person name="Yoshimura T."/>
            <person name="Itoh T."/>
            <person name="Ohkuma M."/>
            <person name="Takai K."/>
        </authorList>
    </citation>
    <scope>NUCLEOTIDE SEQUENCE [LARGE SCALE GENOMIC DNA]</scope>
    <source>
        <strain evidence="1 2">MK-D1</strain>
    </source>
</reference>
<gene>
    <name evidence="1" type="ORF">DSAG12_00387</name>
</gene>
<proteinExistence type="predicted"/>
<organism evidence="1 2">
    <name type="scientific">Promethearchaeum syntrophicum</name>
    <dbReference type="NCBI Taxonomy" id="2594042"/>
    <lineage>
        <taxon>Archaea</taxon>
        <taxon>Promethearchaeati</taxon>
        <taxon>Promethearchaeota</taxon>
        <taxon>Promethearchaeia</taxon>
        <taxon>Promethearchaeales</taxon>
        <taxon>Promethearchaeaceae</taxon>
        <taxon>Promethearchaeum</taxon>
    </lineage>
</organism>
<dbReference type="EMBL" id="CP042905">
    <property type="protein sequence ID" value="QEE14574.2"/>
    <property type="molecule type" value="Genomic_DNA"/>
</dbReference>
<evidence type="ECO:0000313" key="2">
    <source>
        <dbReference type="Proteomes" id="UP000321408"/>
    </source>
</evidence>
<dbReference type="KEGG" id="psyt:DSAG12_00387"/>
<dbReference type="AlphaFoldDB" id="A0A5B9D652"/>
<name>A0A5B9D652_9ARCH</name>
<reference evidence="1 2" key="1">
    <citation type="journal article" date="2020" name="Nature">
        <title>Isolation of an archaeon at the prokaryote-eukaryote interface.</title>
        <authorList>
            <person name="Imachi H."/>
            <person name="Nobu M.K."/>
            <person name="Nakahara N."/>
            <person name="Morono Y."/>
            <person name="Ogawara M."/>
            <person name="Takaki Y."/>
            <person name="Takano Y."/>
            <person name="Uematsu K."/>
            <person name="Ikuta T."/>
            <person name="Ito M."/>
            <person name="Matsui Y."/>
            <person name="Miyazaki M."/>
            <person name="Murata K."/>
            <person name="Saito Y."/>
            <person name="Sakai S."/>
            <person name="Song C."/>
            <person name="Tasumi E."/>
            <person name="Yamanaka Y."/>
            <person name="Yamaguchi T."/>
            <person name="Kamagata Y."/>
            <person name="Tamaki H."/>
            <person name="Takai K."/>
        </authorList>
    </citation>
    <scope>NUCLEOTIDE SEQUENCE [LARGE SCALE GENOMIC DNA]</scope>
    <source>
        <strain evidence="1 2">MK-D1</strain>
    </source>
</reference>
<accession>A0A5B9D652</accession>
<dbReference type="Proteomes" id="UP000321408">
    <property type="component" value="Chromosome"/>
</dbReference>
<protein>
    <submittedName>
        <fullName evidence="1">Uncharacterized protein</fullName>
    </submittedName>
</protein>
<keyword evidence="2" id="KW-1185">Reference proteome</keyword>
<evidence type="ECO:0000313" key="1">
    <source>
        <dbReference type="EMBL" id="QEE14574.2"/>
    </source>
</evidence>